<feature type="region of interest" description="Disordered" evidence="1">
    <location>
        <begin position="36"/>
        <end position="60"/>
    </location>
</feature>
<gene>
    <name evidence="2" type="ORF">CUNI_LOCUS19856</name>
</gene>
<dbReference type="Gene3D" id="3.40.30.10">
    <property type="entry name" value="Glutaredoxin"/>
    <property type="match status" value="1"/>
</dbReference>
<evidence type="ECO:0000256" key="1">
    <source>
        <dbReference type="SAM" id="MobiDB-lite"/>
    </source>
</evidence>
<organism evidence="2 3">
    <name type="scientific">Candidula unifasciata</name>
    <dbReference type="NCBI Taxonomy" id="100452"/>
    <lineage>
        <taxon>Eukaryota</taxon>
        <taxon>Metazoa</taxon>
        <taxon>Spiralia</taxon>
        <taxon>Lophotrochozoa</taxon>
        <taxon>Mollusca</taxon>
        <taxon>Gastropoda</taxon>
        <taxon>Heterobranchia</taxon>
        <taxon>Euthyneura</taxon>
        <taxon>Panpulmonata</taxon>
        <taxon>Eupulmonata</taxon>
        <taxon>Stylommatophora</taxon>
        <taxon>Helicina</taxon>
        <taxon>Helicoidea</taxon>
        <taxon>Geomitridae</taxon>
        <taxon>Candidula</taxon>
    </lineage>
</organism>
<dbReference type="Proteomes" id="UP000678393">
    <property type="component" value="Unassembled WGS sequence"/>
</dbReference>
<reference evidence="2" key="1">
    <citation type="submission" date="2021-04" db="EMBL/GenBank/DDBJ databases">
        <authorList>
            <consortium name="Molecular Ecology Group"/>
        </authorList>
    </citation>
    <scope>NUCLEOTIDE SEQUENCE</scope>
</reference>
<dbReference type="OrthoDB" id="427280at2759"/>
<evidence type="ECO:0000313" key="3">
    <source>
        <dbReference type="Proteomes" id="UP000678393"/>
    </source>
</evidence>
<proteinExistence type="predicted"/>
<dbReference type="CDD" id="cd02961">
    <property type="entry name" value="PDI_a_family"/>
    <property type="match status" value="1"/>
</dbReference>
<dbReference type="SUPFAM" id="SSF52833">
    <property type="entry name" value="Thioredoxin-like"/>
    <property type="match status" value="1"/>
</dbReference>
<dbReference type="AlphaFoldDB" id="A0A8S4A1P4"/>
<sequence length="250" mass="28269">MCSKFRGLVGLPYRSDKEFNKQIDEEMDKMVKSLSEPLGVQRVRRRKGIPLPPPPPPPLPPVPLLPEEGLARLKAARSLQAIPRDRSHVEGDKQLARSILLERKLRGENAYIAPDGPVGSDPYFRTSKITSLNFFNFNDFIKKHEKTVVIFYNSLKNETFFPSREFANAAMRSTNDKHAYAAVNCSVDSELCCKHQISKMPTLKLFSNGFYVSTVAIPDAFTADQINLLVNMTPVLTQPRPELPPRKKLF</sequence>
<comment type="caution">
    <text evidence="2">The sequence shown here is derived from an EMBL/GenBank/DDBJ whole genome shotgun (WGS) entry which is preliminary data.</text>
</comment>
<name>A0A8S4A1P4_9EUPU</name>
<evidence type="ECO:0000313" key="2">
    <source>
        <dbReference type="EMBL" id="CAG5134298.1"/>
    </source>
</evidence>
<protein>
    <recommendedName>
        <fullName evidence="4">Thioredoxin domain-containing protein</fullName>
    </recommendedName>
</protein>
<dbReference type="EMBL" id="CAJHNH020007013">
    <property type="protein sequence ID" value="CAG5134298.1"/>
    <property type="molecule type" value="Genomic_DNA"/>
</dbReference>
<feature type="compositionally biased region" description="Pro residues" evidence="1">
    <location>
        <begin position="50"/>
        <end position="60"/>
    </location>
</feature>
<evidence type="ECO:0008006" key="4">
    <source>
        <dbReference type="Google" id="ProtNLM"/>
    </source>
</evidence>
<dbReference type="InterPro" id="IPR036249">
    <property type="entry name" value="Thioredoxin-like_sf"/>
</dbReference>
<keyword evidence="3" id="KW-1185">Reference proteome</keyword>
<accession>A0A8S4A1P4</accession>